<proteinExistence type="predicted"/>
<feature type="region of interest" description="Disordered" evidence="1">
    <location>
        <begin position="1"/>
        <end position="22"/>
    </location>
</feature>
<comment type="caution">
    <text evidence="2">The sequence shown here is derived from an EMBL/GenBank/DDBJ whole genome shotgun (WGS) entry which is preliminary data.</text>
</comment>
<dbReference type="EMBL" id="SZPQ01000001">
    <property type="protein sequence ID" value="TKI08923.1"/>
    <property type="molecule type" value="Genomic_DNA"/>
</dbReference>
<accession>A0ABY2SS55</accession>
<protein>
    <submittedName>
        <fullName evidence="2">Uncharacterized protein</fullName>
    </submittedName>
</protein>
<evidence type="ECO:0000313" key="2">
    <source>
        <dbReference type="EMBL" id="TKI08923.1"/>
    </source>
</evidence>
<name>A0ABY2SS55_9HYPH</name>
<organism evidence="2 3">
    <name type="scientific">Martelella alba</name>
    <dbReference type="NCBI Taxonomy" id="2590451"/>
    <lineage>
        <taxon>Bacteria</taxon>
        <taxon>Pseudomonadati</taxon>
        <taxon>Pseudomonadota</taxon>
        <taxon>Alphaproteobacteria</taxon>
        <taxon>Hyphomicrobiales</taxon>
        <taxon>Aurantimonadaceae</taxon>
        <taxon>Martelella</taxon>
    </lineage>
</organism>
<dbReference type="Proteomes" id="UP000305202">
    <property type="component" value="Unassembled WGS sequence"/>
</dbReference>
<reference evidence="2 3" key="1">
    <citation type="submission" date="2019-04" db="EMBL/GenBank/DDBJ databases">
        <authorList>
            <person name="Li M."/>
            <person name="Gao C."/>
        </authorList>
    </citation>
    <scope>NUCLEOTIDE SEQUENCE [LARGE SCALE GENOMIC DNA]</scope>
    <source>
        <strain evidence="2 3">BGMRC 2031</strain>
    </source>
</reference>
<evidence type="ECO:0000313" key="3">
    <source>
        <dbReference type="Proteomes" id="UP000305202"/>
    </source>
</evidence>
<keyword evidence="3" id="KW-1185">Reference proteome</keyword>
<sequence>MPDTTGGHADDTGHAGAAGGGLSPAGLLNHASSYGAWCQTLKSKLDSIKALYATPAATGGK</sequence>
<evidence type="ECO:0000256" key="1">
    <source>
        <dbReference type="SAM" id="MobiDB-lite"/>
    </source>
</evidence>
<gene>
    <name evidence="2" type="ORF">FCN80_00930</name>
</gene>